<keyword evidence="3" id="KW-1185">Reference proteome</keyword>
<organism evidence="2 3">
    <name type="scientific">Phenylobacterium parvum</name>
    <dbReference type="NCBI Taxonomy" id="2201350"/>
    <lineage>
        <taxon>Bacteria</taxon>
        <taxon>Pseudomonadati</taxon>
        <taxon>Pseudomonadota</taxon>
        <taxon>Alphaproteobacteria</taxon>
        <taxon>Caulobacterales</taxon>
        <taxon>Caulobacteraceae</taxon>
        <taxon>Phenylobacterium</taxon>
    </lineage>
</organism>
<gene>
    <name evidence="2" type="ORF">HYN04_11020</name>
</gene>
<evidence type="ECO:0000313" key="3">
    <source>
        <dbReference type="Proteomes" id="UP000247763"/>
    </source>
</evidence>
<dbReference type="EMBL" id="CP029479">
    <property type="protein sequence ID" value="AWM78235.1"/>
    <property type="molecule type" value="Genomic_DNA"/>
</dbReference>
<protein>
    <recommendedName>
        <fullName evidence="1">Glyoxalase-like domain-containing protein</fullName>
    </recommendedName>
</protein>
<dbReference type="Proteomes" id="UP000247763">
    <property type="component" value="Chromosome"/>
</dbReference>
<dbReference type="InterPro" id="IPR025870">
    <property type="entry name" value="Glyoxalase-like_dom"/>
</dbReference>
<accession>A0A2Z3HTQ2</accession>
<sequence>MTLQLRQIALVAERLEPVLQDFEAVFGLARCFVDPGVGVFGLENTLMPVGRNFFEVVAPVKPGTAGGRYLERRKGDGGYMVITQTATLAELEDVRRQAGEAGVRVAWESSRPGWTLIQLHPGDLRTTFLDVEWDAAGDLAGPWPPAGGTGWEASVRQDLVVDFTAVELQADDPAGAARLWSAVTGAPVQVEAGVPWVRLNNAGLRFVPAADGRGPGLSAVDLKVRDPAQIVARARARGLPAIEDRVEVCGVRFHLTRA</sequence>
<name>A0A2Z3HTQ2_9CAUL</name>
<dbReference type="KEGG" id="phb:HYN04_11020"/>
<dbReference type="AlphaFoldDB" id="A0A2Z3HTQ2"/>
<evidence type="ECO:0000259" key="1">
    <source>
        <dbReference type="Pfam" id="PF13468"/>
    </source>
</evidence>
<dbReference type="Pfam" id="PF13468">
    <property type="entry name" value="Glyoxalase_3"/>
    <property type="match status" value="1"/>
</dbReference>
<proteinExistence type="predicted"/>
<dbReference type="OrthoDB" id="7054074at2"/>
<reference evidence="3" key="1">
    <citation type="submission" date="2018-05" db="EMBL/GenBank/DDBJ databases">
        <title>Genome sequencing of Phenylobacterium sp. HYN0004.</title>
        <authorList>
            <person name="Yi H."/>
            <person name="Baek C."/>
        </authorList>
    </citation>
    <scope>NUCLEOTIDE SEQUENCE [LARGE SCALE GENOMIC DNA]</scope>
    <source>
        <strain evidence="3">HYN0004</strain>
    </source>
</reference>
<dbReference type="Gene3D" id="3.10.180.10">
    <property type="entry name" value="2,3-Dihydroxybiphenyl 1,2-Dioxygenase, domain 1"/>
    <property type="match status" value="2"/>
</dbReference>
<evidence type="ECO:0000313" key="2">
    <source>
        <dbReference type="EMBL" id="AWM78235.1"/>
    </source>
</evidence>
<dbReference type="SUPFAM" id="SSF54593">
    <property type="entry name" value="Glyoxalase/Bleomycin resistance protein/Dihydroxybiphenyl dioxygenase"/>
    <property type="match status" value="2"/>
</dbReference>
<dbReference type="RefSeq" id="WP_110450801.1">
    <property type="nucleotide sequence ID" value="NZ_CP029479.1"/>
</dbReference>
<feature type="domain" description="Glyoxalase-like" evidence="1">
    <location>
        <begin position="11"/>
        <end position="183"/>
    </location>
</feature>
<dbReference type="InterPro" id="IPR029068">
    <property type="entry name" value="Glyas_Bleomycin-R_OHBP_Dase"/>
</dbReference>